<sequence>MRLPVLAALLTCALALPATAAGLEDMTPAERLAFRAEVKAFLLENPEVLVEAMDVLQDRQAKAEVANDKQLVIDHKADLFADKASWVGGNPDGDITVVEFMDYRCGYCRKAYQEVEDLVKADGNIRLVLKEYPILGEDSVTSARFAIAVLQLHGNDAYKKAHDALITLRGTPDAETLGRLATDLGLESQPVLAKMGSDEVTAVIAQNQQLGDKMAISGTPTFVIDGQILRGYVPLEGMQQIVASERKS</sequence>
<feature type="chain" id="PRO_5041291135" evidence="1">
    <location>
        <begin position="21"/>
        <end position="248"/>
    </location>
</feature>
<dbReference type="SUPFAM" id="SSF52833">
    <property type="entry name" value="Thioredoxin-like"/>
    <property type="match status" value="1"/>
</dbReference>
<organism evidence="3 4">
    <name type="scientific">Cypionkella aquatica</name>
    <dbReference type="NCBI Taxonomy" id="1756042"/>
    <lineage>
        <taxon>Bacteria</taxon>
        <taxon>Pseudomonadati</taxon>
        <taxon>Pseudomonadota</taxon>
        <taxon>Alphaproteobacteria</taxon>
        <taxon>Rhodobacterales</taxon>
        <taxon>Paracoccaceae</taxon>
        <taxon>Cypionkella</taxon>
    </lineage>
</organism>
<feature type="signal peptide" evidence="1">
    <location>
        <begin position="1"/>
        <end position="20"/>
    </location>
</feature>
<dbReference type="Pfam" id="PF18312">
    <property type="entry name" value="ScsC_N"/>
    <property type="match status" value="1"/>
</dbReference>
<dbReference type="PROSITE" id="PS51352">
    <property type="entry name" value="THIOREDOXIN_2"/>
    <property type="match status" value="1"/>
</dbReference>
<dbReference type="InterPro" id="IPR051470">
    <property type="entry name" value="Thiol:disulfide_interchange"/>
</dbReference>
<feature type="domain" description="Thioredoxin" evidence="2">
    <location>
        <begin position="71"/>
        <end position="247"/>
    </location>
</feature>
<dbReference type="Gene3D" id="3.40.30.10">
    <property type="entry name" value="Glutaredoxin"/>
    <property type="match status" value="1"/>
</dbReference>
<dbReference type="CDD" id="cd03023">
    <property type="entry name" value="DsbA_Com1_like"/>
    <property type="match status" value="1"/>
</dbReference>
<name>A0AA37X0A4_9RHOB</name>
<keyword evidence="4" id="KW-1185">Reference proteome</keyword>
<evidence type="ECO:0000256" key="1">
    <source>
        <dbReference type="SAM" id="SignalP"/>
    </source>
</evidence>
<dbReference type="EMBL" id="BSPP01000010">
    <property type="protein sequence ID" value="GLS87663.1"/>
    <property type="molecule type" value="Genomic_DNA"/>
</dbReference>
<dbReference type="AlphaFoldDB" id="A0AA37X0A4"/>
<dbReference type="InterPro" id="IPR036249">
    <property type="entry name" value="Thioredoxin-like_sf"/>
</dbReference>
<dbReference type="PANTHER" id="PTHR35272:SF3">
    <property type="entry name" value="THIOL:DISULFIDE INTERCHANGE PROTEIN DSBC"/>
    <property type="match status" value="1"/>
</dbReference>
<dbReference type="InterPro" id="IPR001853">
    <property type="entry name" value="DSBA-like_thioredoxin_dom"/>
</dbReference>
<dbReference type="PANTHER" id="PTHR35272">
    <property type="entry name" value="THIOL:DISULFIDE INTERCHANGE PROTEIN DSBC-RELATED"/>
    <property type="match status" value="1"/>
</dbReference>
<dbReference type="InterPro" id="IPR013766">
    <property type="entry name" value="Thioredoxin_domain"/>
</dbReference>
<dbReference type="Pfam" id="PF01323">
    <property type="entry name" value="DSBA"/>
    <property type="match status" value="1"/>
</dbReference>
<evidence type="ECO:0000313" key="3">
    <source>
        <dbReference type="EMBL" id="GLS87663.1"/>
    </source>
</evidence>
<evidence type="ECO:0000259" key="2">
    <source>
        <dbReference type="PROSITE" id="PS51352"/>
    </source>
</evidence>
<protein>
    <submittedName>
        <fullName evidence="3">DSBA oxidoreductase</fullName>
    </submittedName>
</protein>
<gene>
    <name evidence="3" type="ORF">GCM10010873_26370</name>
</gene>
<evidence type="ECO:0000313" key="4">
    <source>
        <dbReference type="Proteomes" id="UP001157355"/>
    </source>
</evidence>
<dbReference type="Proteomes" id="UP001157355">
    <property type="component" value="Unassembled WGS sequence"/>
</dbReference>
<comment type="caution">
    <text evidence="3">The sequence shown here is derived from an EMBL/GenBank/DDBJ whole genome shotgun (WGS) entry which is preliminary data.</text>
</comment>
<accession>A0AA37X0A4</accession>
<reference evidence="3 4" key="1">
    <citation type="journal article" date="2014" name="Int. J. Syst. Evol. Microbiol.">
        <title>Complete genome sequence of Corynebacterium casei LMG S-19264T (=DSM 44701T), isolated from a smear-ripened cheese.</title>
        <authorList>
            <consortium name="US DOE Joint Genome Institute (JGI-PGF)"/>
            <person name="Walter F."/>
            <person name="Albersmeier A."/>
            <person name="Kalinowski J."/>
            <person name="Ruckert C."/>
        </authorList>
    </citation>
    <scope>NUCLEOTIDE SEQUENCE [LARGE SCALE GENOMIC DNA]</scope>
    <source>
        <strain evidence="3 4">NBRC 111766</strain>
    </source>
</reference>
<keyword evidence="1" id="KW-0732">Signal</keyword>
<dbReference type="GO" id="GO:0016491">
    <property type="term" value="F:oxidoreductase activity"/>
    <property type="evidence" value="ECO:0007669"/>
    <property type="project" value="InterPro"/>
</dbReference>
<proteinExistence type="predicted"/>
<dbReference type="RefSeq" id="WP_284325838.1">
    <property type="nucleotide sequence ID" value="NZ_BSPP01000010.1"/>
</dbReference>
<dbReference type="InterPro" id="IPR041205">
    <property type="entry name" value="ScsC_N"/>
</dbReference>